<dbReference type="Proteomes" id="UP001201262">
    <property type="component" value="Unassembled WGS sequence"/>
</dbReference>
<gene>
    <name evidence="6" type="ORF">BGW36DRAFT_400742</name>
</gene>
<protein>
    <submittedName>
        <fullName evidence="6">FAD dependent oxidoreductase-domain-containing protein</fullName>
    </submittedName>
</protein>
<dbReference type="GO" id="GO:0051539">
    <property type="term" value="F:4 iron, 4 sulfur cluster binding"/>
    <property type="evidence" value="ECO:0007669"/>
    <property type="project" value="UniProtKB-KW"/>
</dbReference>
<evidence type="ECO:0000256" key="2">
    <source>
        <dbReference type="ARBA" id="ARBA00022723"/>
    </source>
</evidence>
<accession>A0AAD4KGC7</accession>
<evidence type="ECO:0000313" key="7">
    <source>
        <dbReference type="Proteomes" id="UP001201262"/>
    </source>
</evidence>
<dbReference type="Pfam" id="PF12831">
    <property type="entry name" value="FAD_oxidored"/>
    <property type="match status" value="1"/>
</dbReference>
<comment type="caution">
    <text evidence="6">The sequence shown here is derived from an EMBL/GenBank/DDBJ whole genome shotgun (WGS) entry which is preliminary data.</text>
</comment>
<keyword evidence="4" id="KW-0408">Iron</keyword>
<keyword evidence="5" id="KW-0411">Iron-sulfur</keyword>
<proteinExistence type="predicted"/>
<dbReference type="PANTHER" id="PTHR43498">
    <property type="entry name" value="FERREDOXIN:COB-COM HETERODISULFIDE REDUCTASE SUBUNIT A"/>
    <property type="match status" value="1"/>
</dbReference>
<keyword evidence="1" id="KW-0004">4Fe-4S</keyword>
<dbReference type="EMBL" id="JAJTJA010000012">
    <property type="protein sequence ID" value="KAH8691469.1"/>
    <property type="molecule type" value="Genomic_DNA"/>
</dbReference>
<sequence length="535" mass="58791">MEIDCDVLVYGGTSGAVGTAVEGARLGLRVLMISPSEHIGGVQIEGLGATDIDGQVEFQNSPSVGGIGLEFHHRISAAYGRSQKLETVLKEGIKDPSVWRFEPRVAESVVKNWLGEFPNIQIIKASISPAKAVDKSGGIVTKVHLSNGLHVSAKIFIDATYEGDFLASAGVSTTFGREASSVYGEMLAGVRDETIYGQIEVSIDPYRTPGDPSSGLLYGISSEPFGTPGMGDDHLMAFSFRLPLTDNLDNQLPIYKPEGYDASHYELYRRHALAGGRLYTPIVRIPGSKTDIVGCEAPLHLDLIGMNDGWADGSAEKRMEILERAALFTKGLLYFYTSDESLPLPFRKEWQRFGYPLDEFPDNNHFPRMLYIRDGRRMVSDYVITHHTAARDGGEPLVHDPVAVAYWPPDTHDARRVVRDGRVQNEGFIFKDKNNKWKPFGISYRSLVPKRVEAMNVLTPTCPSSSHLGYGSVRIEHQFYELGQACAIAADIAIKQGIPVQDVPYDTMKKELLSRGAILDASKVGVPSFPDEGLK</sequence>
<keyword evidence="3" id="KW-0560">Oxidoreductase</keyword>
<evidence type="ECO:0000256" key="3">
    <source>
        <dbReference type="ARBA" id="ARBA00023002"/>
    </source>
</evidence>
<dbReference type="GO" id="GO:0016491">
    <property type="term" value="F:oxidoreductase activity"/>
    <property type="evidence" value="ECO:0007669"/>
    <property type="project" value="UniProtKB-KW"/>
</dbReference>
<reference evidence="6" key="1">
    <citation type="submission" date="2021-12" db="EMBL/GenBank/DDBJ databases">
        <title>Convergent genome expansion in fungi linked to evolution of root-endophyte symbiosis.</title>
        <authorList>
            <consortium name="DOE Joint Genome Institute"/>
            <person name="Ke Y.-H."/>
            <person name="Bonito G."/>
            <person name="Liao H.-L."/>
            <person name="Looney B."/>
            <person name="Rojas-Flechas A."/>
            <person name="Nash J."/>
            <person name="Hameed K."/>
            <person name="Schadt C."/>
            <person name="Martin F."/>
            <person name="Crous P.W."/>
            <person name="Miettinen O."/>
            <person name="Magnuson J.K."/>
            <person name="Labbe J."/>
            <person name="Jacobson D."/>
            <person name="Doktycz M.J."/>
            <person name="Veneault-Fourrey C."/>
            <person name="Kuo A."/>
            <person name="Mondo S."/>
            <person name="Calhoun S."/>
            <person name="Riley R."/>
            <person name="Ohm R."/>
            <person name="LaButti K."/>
            <person name="Andreopoulos B."/>
            <person name="Pangilinan J."/>
            <person name="Nolan M."/>
            <person name="Tritt A."/>
            <person name="Clum A."/>
            <person name="Lipzen A."/>
            <person name="Daum C."/>
            <person name="Barry K."/>
            <person name="Grigoriev I.V."/>
            <person name="Vilgalys R."/>
        </authorList>
    </citation>
    <scope>NUCLEOTIDE SEQUENCE</scope>
    <source>
        <strain evidence="6">PMI_201</strain>
    </source>
</reference>
<dbReference type="SUPFAM" id="SSF51905">
    <property type="entry name" value="FAD/NAD(P)-binding domain"/>
    <property type="match status" value="1"/>
</dbReference>
<evidence type="ECO:0000256" key="4">
    <source>
        <dbReference type="ARBA" id="ARBA00023004"/>
    </source>
</evidence>
<keyword evidence="7" id="KW-1185">Reference proteome</keyword>
<dbReference type="GO" id="GO:0046872">
    <property type="term" value="F:metal ion binding"/>
    <property type="evidence" value="ECO:0007669"/>
    <property type="project" value="UniProtKB-KW"/>
</dbReference>
<organism evidence="6 7">
    <name type="scientific">Talaromyces proteolyticus</name>
    <dbReference type="NCBI Taxonomy" id="1131652"/>
    <lineage>
        <taxon>Eukaryota</taxon>
        <taxon>Fungi</taxon>
        <taxon>Dikarya</taxon>
        <taxon>Ascomycota</taxon>
        <taxon>Pezizomycotina</taxon>
        <taxon>Eurotiomycetes</taxon>
        <taxon>Eurotiomycetidae</taxon>
        <taxon>Eurotiales</taxon>
        <taxon>Trichocomaceae</taxon>
        <taxon>Talaromyces</taxon>
        <taxon>Talaromyces sect. Bacilispori</taxon>
    </lineage>
</organism>
<name>A0AAD4KGC7_9EURO</name>
<keyword evidence="2" id="KW-0479">Metal-binding</keyword>
<evidence type="ECO:0000313" key="6">
    <source>
        <dbReference type="EMBL" id="KAH8691469.1"/>
    </source>
</evidence>
<dbReference type="AlphaFoldDB" id="A0AAD4KGC7"/>
<evidence type="ECO:0000256" key="5">
    <source>
        <dbReference type="ARBA" id="ARBA00023014"/>
    </source>
</evidence>
<evidence type="ECO:0000256" key="1">
    <source>
        <dbReference type="ARBA" id="ARBA00022485"/>
    </source>
</evidence>
<dbReference type="InterPro" id="IPR036188">
    <property type="entry name" value="FAD/NAD-bd_sf"/>
</dbReference>
<dbReference type="InterPro" id="IPR039650">
    <property type="entry name" value="HdrA-like"/>
</dbReference>
<dbReference type="RefSeq" id="XP_046067561.1">
    <property type="nucleotide sequence ID" value="XM_046218665.1"/>
</dbReference>
<dbReference type="GeneID" id="70248952"/>
<dbReference type="PANTHER" id="PTHR43498:SF1">
    <property type="entry name" value="COB--COM HETERODISULFIDE REDUCTASE IRON-SULFUR SUBUNIT A"/>
    <property type="match status" value="1"/>
</dbReference>